<feature type="domain" description="Inner membrane component" evidence="2">
    <location>
        <begin position="86"/>
        <end position="136"/>
    </location>
</feature>
<evidence type="ECO:0000259" key="2">
    <source>
        <dbReference type="Pfam" id="PF03733"/>
    </source>
</evidence>
<gene>
    <name evidence="3" type="ORF">UBAL3_80150038</name>
</gene>
<sequence>MPDSNAVQIVSLKGPFRLVGNIIWVLLGGLVMAIGWFIAGIFSFITIIGIPWGIAAFRIASFSLWPFGREMVDRKQGTAMKTMSLIGNIVWVVIGGWWIALGHLLAALVCAITIIGIPFAWQHVKLAGISFTPLGKEIVSVEN</sequence>
<protein>
    <recommendedName>
        <fullName evidence="2">Inner membrane component domain-containing protein</fullName>
    </recommendedName>
</protein>
<dbReference type="PANTHER" id="PTHR42903">
    <property type="entry name" value="INNER MEMBRANE PROTEIN YCCF"/>
    <property type="match status" value="1"/>
</dbReference>
<keyword evidence="4" id="KW-1185">Reference proteome</keyword>
<name>C6HVY7_9BACT</name>
<accession>C6HVY7</accession>
<dbReference type="Proteomes" id="UP000009374">
    <property type="component" value="Unassembled WGS sequence"/>
</dbReference>
<evidence type="ECO:0000313" key="4">
    <source>
        <dbReference type="Proteomes" id="UP000009374"/>
    </source>
</evidence>
<dbReference type="PANTHER" id="PTHR42903:SF1">
    <property type="entry name" value="INNER MEMBRANE PROTEIN YCCF"/>
    <property type="match status" value="1"/>
</dbReference>
<dbReference type="PIRSF" id="PIRSF028777">
    <property type="entry name" value="UCP028777"/>
    <property type="match status" value="1"/>
</dbReference>
<reference evidence="3 4" key="1">
    <citation type="journal article" date="2009" name="Appl. Environ. Microbiol.">
        <title>Community genomic and proteomic analyses of chemoautotrophic iron-oxidizing "Leptospirillum rubarum" (Group II) and "Leptospirillum ferrodiazotrophum" (Group III) bacteria in acid mine drainage biofilms.</title>
        <authorList>
            <person name="Goltsman D.S."/>
            <person name="Denef V.J."/>
            <person name="Singer S.W."/>
            <person name="VerBerkmoes N.C."/>
            <person name="Lefsrud M."/>
            <person name="Mueller R.S."/>
            <person name="Dick G.J."/>
            <person name="Sun C.L."/>
            <person name="Wheeler K.E."/>
            <person name="Zemla A."/>
            <person name="Baker B.J."/>
            <person name="Hauser L."/>
            <person name="Land M."/>
            <person name="Shah M.B."/>
            <person name="Thelen M.P."/>
            <person name="Hettich R.L."/>
            <person name="Banfield J.F."/>
        </authorList>
    </citation>
    <scope>NUCLEOTIDE SEQUENCE [LARGE SCALE GENOMIC DNA]</scope>
</reference>
<dbReference type="InterPro" id="IPR005185">
    <property type="entry name" value="YccF"/>
</dbReference>
<feature type="transmembrane region" description="Helical" evidence="1">
    <location>
        <begin position="44"/>
        <end position="67"/>
    </location>
</feature>
<keyword evidence="1" id="KW-1133">Transmembrane helix</keyword>
<dbReference type="NCBIfam" id="NF008740">
    <property type="entry name" value="PRK11770.1-2"/>
    <property type="match status" value="1"/>
</dbReference>
<feature type="transmembrane region" description="Helical" evidence="1">
    <location>
        <begin position="18"/>
        <end position="38"/>
    </location>
</feature>
<keyword evidence="1" id="KW-0812">Transmembrane</keyword>
<evidence type="ECO:0000313" key="3">
    <source>
        <dbReference type="EMBL" id="EES53249.1"/>
    </source>
</evidence>
<dbReference type="InterPro" id="IPR031308">
    <property type="entry name" value="UCP028777"/>
</dbReference>
<proteinExistence type="predicted"/>
<dbReference type="EMBL" id="GG693867">
    <property type="protein sequence ID" value="EES53249.1"/>
    <property type="molecule type" value="Genomic_DNA"/>
</dbReference>
<evidence type="ECO:0000256" key="1">
    <source>
        <dbReference type="SAM" id="Phobius"/>
    </source>
</evidence>
<dbReference type="AlphaFoldDB" id="C6HVY7"/>
<organism evidence="3 4">
    <name type="scientific">Leptospirillum ferrodiazotrophum</name>
    <dbReference type="NCBI Taxonomy" id="412449"/>
    <lineage>
        <taxon>Bacteria</taxon>
        <taxon>Pseudomonadati</taxon>
        <taxon>Nitrospirota</taxon>
        <taxon>Nitrospiria</taxon>
        <taxon>Nitrospirales</taxon>
        <taxon>Nitrospiraceae</taxon>
        <taxon>Leptospirillum</taxon>
    </lineage>
</organism>
<dbReference type="GO" id="GO:0005886">
    <property type="term" value="C:plasma membrane"/>
    <property type="evidence" value="ECO:0007669"/>
    <property type="project" value="TreeGrafter"/>
</dbReference>
<keyword evidence="1" id="KW-0472">Membrane</keyword>
<dbReference type="InterPro" id="IPR052937">
    <property type="entry name" value="Inner_membrane_protein"/>
</dbReference>
<feature type="transmembrane region" description="Helical" evidence="1">
    <location>
        <begin position="104"/>
        <end position="121"/>
    </location>
</feature>
<dbReference type="NCBIfam" id="NF008741">
    <property type="entry name" value="PRK11770.1-3"/>
    <property type="match status" value="1"/>
</dbReference>
<dbReference type="Pfam" id="PF03733">
    <property type="entry name" value="YccF"/>
    <property type="match status" value="2"/>
</dbReference>
<feature type="domain" description="Inner membrane component" evidence="2">
    <location>
        <begin position="19"/>
        <end position="69"/>
    </location>
</feature>